<accession>A0ACC0XCA3</accession>
<name>A0ACC0XCA3_9ROSI</name>
<keyword evidence="2" id="KW-1185">Reference proteome</keyword>
<dbReference type="Proteomes" id="UP001163603">
    <property type="component" value="Chromosome 13"/>
</dbReference>
<proteinExistence type="predicted"/>
<protein>
    <submittedName>
        <fullName evidence="1">Uncharacterized protein</fullName>
    </submittedName>
</protein>
<organism evidence="1 2">
    <name type="scientific">Pistacia integerrima</name>
    <dbReference type="NCBI Taxonomy" id="434235"/>
    <lineage>
        <taxon>Eukaryota</taxon>
        <taxon>Viridiplantae</taxon>
        <taxon>Streptophyta</taxon>
        <taxon>Embryophyta</taxon>
        <taxon>Tracheophyta</taxon>
        <taxon>Spermatophyta</taxon>
        <taxon>Magnoliopsida</taxon>
        <taxon>eudicotyledons</taxon>
        <taxon>Gunneridae</taxon>
        <taxon>Pentapetalae</taxon>
        <taxon>rosids</taxon>
        <taxon>malvids</taxon>
        <taxon>Sapindales</taxon>
        <taxon>Anacardiaceae</taxon>
        <taxon>Pistacia</taxon>
    </lineage>
</organism>
<sequence length="69" mass="8356">MIHFFVMHPWMDFLSDCNSVIFQTSVRFKLIFSDLKIIDKYFFLLFNLCPDISQIKHVVNFHGFRCNLH</sequence>
<evidence type="ECO:0000313" key="2">
    <source>
        <dbReference type="Proteomes" id="UP001163603"/>
    </source>
</evidence>
<evidence type="ECO:0000313" key="1">
    <source>
        <dbReference type="EMBL" id="KAJ0014655.1"/>
    </source>
</evidence>
<dbReference type="EMBL" id="CM047748">
    <property type="protein sequence ID" value="KAJ0014655.1"/>
    <property type="molecule type" value="Genomic_DNA"/>
</dbReference>
<reference evidence="2" key="1">
    <citation type="journal article" date="2023" name="G3 (Bethesda)">
        <title>Genome assembly and association tests identify interacting loci associated with vigor, precocity, and sex in interspecific pistachio rootstocks.</title>
        <authorList>
            <person name="Palmer W."/>
            <person name="Jacygrad E."/>
            <person name="Sagayaradj S."/>
            <person name="Cavanaugh K."/>
            <person name="Han R."/>
            <person name="Bertier L."/>
            <person name="Beede B."/>
            <person name="Kafkas S."/>
            <person name="Golino D."/>
            <person name="Preece J."/>
            <person name="Michelmore R."/>
        </authorList>
    </citation>
    <scope>NUCLEOTIDE SEQUENCE [LARGE SCALE GENOMIC DNA]</scope>
</reference>
<gene>
    <name evidence="1" type="ORF">Pint_21397</name>
</gene>
<comment type="caution">
    <text evidence="1">The sequence shown here is derived from an EMBL/GenBank/DDBJ whole genome shotgun (WGS) entry which is preliminary data.</text>
</comment>